<evidence type="ECO:0000256" key="20">
    <source>
        <dbReference type="SAM" id="SignalP"/>
    </source>
</evidence>
<feature type="transmembrane region" description="Helical" evidence="19">
    <location>
        <begin position="868"/>
        <end position="891"/>
    </location>
</feature>
<dbReference type="InterPro" id="IPR036445">
    <property type="entry name" value="GPCR_2_extracell_dom_sf"/>
</dbReference>
<feature type="signal peptide" evidence="20">
    <location>
        <begin position="1"/>
        <end position="23"/>
    </location>
</feature>
<reference evidence="25" key="1">
    <citation type="journal article" date="2020" name="Nat. Ecol. Evol.">
        <title>Deeply conserved synteny resolves early events in vertebrate evolution.</title>
        <authorList>
            <person name="Simakov O."/>
            <person name="Marletaz F."/>
            <person name="Yue J.X."/>
            <person name="O'Connell B."/>
            <person name="Jenkins J."/>
            <person name="Brandt A."/>
            <person name="Calef R."/>
            <person name="Tung C.H."/>
            <person name="Huang T.K."/>
            <person name="Schmutz J."/>
            <person name="Satoh N."/>
            <person name="Yu J.K."/>
            <person name="Putnam N.H."/>
            <person name="Green R.E."/>
            <person name="Rokhsar D.S."/>
        </authorList>
    </citation>
    <scope>NUCLEOTIDE SEQUENCE [LARGE SCALE GENOMIC DNA]</scope>
    <source>
        <strain evidence="25">S238N-H82</strain>
    </source>
</reference>
<keyword evidence="3" id="KW-1003">Cell membrane</keyword>
<keyword evidence="15" id="KW-0325">Glycoprotein</keyword>
<evidence type="ECO:0000313" key="25">
    <source>
        <dbReference type="Proteomes" id="UP000001554"/>
    </source>
</evidence>
<evidence type="ECO:0000259" key="24">
    <source>
        <dbReference type="PROSITE" id="PS51828"/>
    </source>
</evidence>
<dbReference type="GO" id="GO:0007166">
    <property type="term" value="P:cell surface receptor signaling pathway"/>
    <property type="evidence" value="ECO:0007669"/>
    <property type="project" value="InterPro"/>
</dbReference>
<dbReference type="GO" id="GO:0007186">
    <property type="term" value="P:G protein-coupled receptor signaling pathway"/>
    <property type="evidence" value="ECO:0000318"/>
    <property type="project" value="GO_Central"/>
</dbReference>
<evidence type="ECO:0000256" key="14">
    <source>
        <dbReference type="ARBA" id="ARBA00023170"/>
    </source>
</evidence>
<gene>
    <name evidence="26" type="primary">LOC118411972</name>
</gene>
<dbReference type="Pfam" id="PF00002">
    <property type="entry name" value="7tm_2"/>
    <property type="match status" value="1"/>
</dbReference>
<dbReference type="InterPro" id="IPR000203">
    <property type="entry name" value="GPS"/>
</dbReference>
<feature type="compositionally biased region" description="Polar residues" evidence="18">
    <location>
        <begin position="936"/>
        <end position="950"/>
    </location>
</feature>
<keyword evidence="7 20" id="KW-0732">Signal</keyword>
<dbReference type="InterPro" id="IPR017983">
    <property type="entry name" value="GPCR_2_secretin-like_CS"/>
</dbReference>
<feature type="transmembrane region" description="Helical" evidence="19">
    <location>
        <begin position="793"/>
        <end position="819"/>
    </location>
</feature>
<dbReference type="SUPFAM" id="SSF81321">
    <property type="entry name" value="Family A G protein-coupled receptor-like"/>
    <property type="match status" value="1"/>
</dbReference>
<dbReference type="PROSITE" id="PS50261">
    <property type="entry name" value="G_PROTEIN_RECEP_F2_4"/>
    <property type="match status" value="1"/>
</dbReference>
<sequence>MSTGNKLVAILFLLHVMRDPGVTDGVDGQSTTTPGTSSYGRSKKIIFPYPRSISNYAKMNATLSEQLGSFTLCVHMRTNDTAGSLVSYATRRSSNEVFIEGWRGKGFKILAAGGVSEGKTFSLPVLDGLWHEICLTWQGRDGAWKLYVDGALNRSDSGLGTRKVVSTPGTWILGQDQDSQGGGFDPPQAFSGEMSRVNLWDRVLSRSEIGTNWTTFCSHQGNIINWTNTEIHVFGQASFAQYDHCDQWLNPETTTKPMTLASSSAPATKIKVNWLSSIKDKSVPDCPEQERRNLTWPRTAPGVMYTQACPNGTVGTAPRRCGTDGTWEGEPDLSDCTSPWVGELFNLIEQGGPAGDVLSLVKGNLAEEGEVYGGDVIKSIDLLGDLVAIQQQQLSNVSQEERKSIVNNFTKTMISCVSAILSSKRGNAWGDIPTESQAGVASGVMASLEKTGVLLATSSPNETISIVEENVVMDIRSGSKEEAMTFPDLTMGESSAWRNVEDKIALPKTGQPVVSALYSHTLSSYLKPKSTNRTNPGSNEAEEKIVNSRVISATVVNENSSTELDGVVTIVLEHISDEKTINLSTASCSFWNFSLGGFWSNEGCTKNSDKSNLTHTICECTHLTNFAILMSVTELEHSFALNVITYVGCIISIVCLFLCICVFLGFRRVRCPRTIIHANLCFCLLAAEVVFLVAVEKTQNVVVCDVIAIILHYLFLAVFTWMCVEGVELYVLLVKVFNLKKKRLIYYYLIGYVTPAIVVGVSVAVNYIYGHVHSTDLNGYGTETYCWLSVENYFIWSFVGPVLLIILVNIGFMGMTLKVIFSQKSNKQGEKSEQGKLKFWIRVSAALLCVMGVTWVFGVLYISRETLVFAYVFTIINSFQGLFIFLFHCALNEKVQEEMVRFFGPCACCRGRSHYDWSSSQSTVTQSHKQNGGPPQDSSGPNSTYVFTTKDSGDTKGDSNMDEGFEETCL</sequence>
<accession>A0A9J7MKC6</accession>
<dbReference type="CDD" id="cd15440">
    <property type="entry name" value="7tmB2_latrophilin-like_invertebrate"/>
    <property type="match status" value="1"/>
</dbReference>
<dbReference type="PROSITE" id="PS50227">
    <property type="entry name" value="G_PROTEIN_RECEP_F2_3"/>
    <property type="match status" value="1"/>
</dbReference>
<dbReference type="InterPro" id="IPR057244">
    <property type="entry name" value="GAIN_B"/>
</dbReference>
<dbReference type="InterPro" id="IPR017981">
    <property type="entry name" value="GPCR_2-like_7TM"/>
</dbReference>
<dbReference type="SUPFAM" id="SSF111418">
    <property type="entry name" value="Hormone receptor domain"/>
    <property type="match status" value="1"/>
</dbReference>
<comment type="similarity">
    <text evidence="2">Belongs to the G-protein coupled receptor 2 family. Adhesion G-protein coupled receptor (ADGR) subfamily.</text>
</comment>
<dbReference type="Pfam" id="PF02793">
    <property type="entry name" value="HRM"/>
    <property type="match status" value="1"/>
</dbReference>
<dbReference type="FunFam" id="1.20.1070.10:FF:000054">
    <property type="entry name" value="Adhesion G protein-coupled receptor E3"/>
    <property type="match status" value="1"/>
</dbReference>
<feature type="domain" description="G-protein coupled receptors family 2 profile 1" evidence="22">
    <location>
        <begin position="244"/>
        <end position="340"/>
    </location>
</feature>
<evidence type="ECO:0000259" key="21">
    <source>
        <dbReference type="PROSITE" id="PS50221"/>
    </source>
</evidence>
<dbReference type="AlphaFoldDB" id="A0A9J7MKC6"/>
<comment type="subcellular location">
    <subcellularLocation>
        <location evidence="1">Cell membrane</location>
        <topology evidence="1">Multi-pass membrane protein</topology>
    </subcellularLocation>
</comment>
<keyword evidence="12 19" id="KW-0472">Membrane</keyword>
<comment type="caution">
    <text evidence="17">Lacks conserved residue(s) required for the propagation of feature annotation.</text>
</comment>
<dbReference type="SMART" id="SM00303">
    <property type="entry name" value="GPS"/>
    <property type="match status" value="1"/>
</dbReference>
<evidence type="ECO:0000256" key="17">
    <source>
        <dbReference type="PROSITE-ProRule" id="PRU01172"/>
    </source>
</evidence>
<dbReference type="PROSITE" id="PS00650">
    <property type="entry name" value="G_PROTEIN_RECEP_F2_2"/>
    <property type="match status" value="1"/>
</dbReference>
<reference evidence="26" key="2">
    <citation type="submission" date="2025-08" db="UniProtKB">
        <authorList>
            <consortium name="RefSeq"/>
        </authorList>
    </citation>
    <scope>IDENTIFICATION</scope>
    <source>
        <strain evidence="26">S238N-H82</strain>
        <tissue evidence="26">Testes</tissue>
    </source>
</reference>
<dbReference type="PROSITE" id="PS50221">
    <property type="entry name" value="GAIN_B"/>
    <property type="match status" value="1"/>
</dbReference>
<dbReference type="Pfam" id="PF00354">
    <property type="entry name" value="Pentaxin"/>
    <property type="match status" value="1"/>
</dbReference>
<feature type="chain" id="PRO_5039891844" evidence="20">
    <location>
        <begin position="24"/>
        <end position="970"/>
    </location>
</feature>
<evidence type="ECO:0000259" key="22">
    <source>
        <dbReference type="PROSITE" id="PS50227"/>
    </source>
</evidence>
<feature type="transmembrane region" description="Helical" evidence="19">
    <location>
        <begin position="745"/>
        <end position="769"/>
    </location>
</feature>
<keyword evidence="5" id="KW-0597">Phosphoprotein</keyword>
<dbReference type="InterPro" id="IPR013320">
    <property type="entry name" value="ConA-like_dom_sf"/>
</dbReference>
<feature type="domain" description="G-protein coupled receptors family 2 profile 2" evidence="23">
    <location>
        <begin position="641"/>
        <end position="892"/>
    </location>
</feature>
<evidence type="ECO:0000256" key="18">
    <source>
        <dbReference type="SAM" id="MobiDB-lite"/>
    </source>
</evidence>
<evidence type="ECO:0000256" key="6">
    <source>
        <dbReference type="ARBA" id="ARBA00022692"/>
    </source>
</evidence>
<dbReference type="PROSITE" id="PS51828">
    <property type="entry name" value="PTX_2"/>
    <property type="match status" value="1"/>
</dbReference>
<dbReference type="RefSeq" id="XP_035670441.1">
    <property type="nucleotide sequence ID" value="XM_035814548.1"/>
</dbReference>
<evidence type="ECO:0000256" key="10">
    <source>
        <dbReference type="ARBA" id="ARBA00022989"/>
    </source>
</evidence>
<dbReference type="SMART" id="SM00159">
    <property type="entry name" value="PTX"/>
    <property type="match status" value="1"/>
</dbReference>
<evidence type="ECO:0000256" key="4">
    <source>
        <dbReference type="ARBA" id="ARBA00022536"/>
    </source>
</evidence>
<protein>
    <submittedName>
        <fullName evidence="26">Adhesion G protein-coupled receptor L2-like</fullName>
    </submittedName>
</protein>
<dbReference type="InterPro" id="IPR000832">
    <property type="entry name" value="GPCR_2_secretin-like"/>
</dbReference>
<evidence type="ECO:0000256" key="13">
    <source>
        <dbReference type="ARBA" id="ARBA00023157"/>
    </source>
</evidence>
<evidence type="ECO:0000313" key="26">
    <source>
        <dbReference type="RefSeq" id="XP_035670441.1"/>
    </source>
</evidence>
<feature type="compositionally biased region" description="Acidic residues" evidence="18">
    <location>
        <begin position="960"/>
        <end position="970"/>
    </location>
</feature>
<dbReference type="Gene3D" id="1.25.40.610">
    <property type="match status" value="1"/>
</dbReference>
<evidence type="ECO:0000256" key="7">
    <source>
        <dbReference type="ARBA" id="ARBA00022729"/>
    </source>
</evidence>
<keyword evidence="13" id="KW-1015">Disulfide bond</keyword>
<evidence type="ECO:0000256" key="12">
    <source>
        <dbReference type="ARBA" id="ARBA00023136"/>
    </source>
</evidence>
<keyword evidence="4" id="KW-0245">EGF-like domain</keyword>
<feature type="domain" description="Pentraxin (PTX)" evidence="24">
    <location>
        <begin position="41"/>
        <end position="245"/>
    </location>
</feature>
<proteinExistence type="inferred from homology"/>
<feature type="transmembrane region" description="Helical" evidence="19">
    <location>
        <begin position="839"/>
        <end position="862"/>
    </location>
</feature>
<evidence type="ECO:0000256" key="9">
    <source>
        <dbReference type="ARBA" id="ARBA00022837"/>
    </source>
</evidence>
<dbReference type="OMA" id="FTCFRSL"/>
<dbReference type="InterPro" id="IPR032471">
    <property type="entry name" value="AGRL2-4_GAIN_subdom_A"/>
</dbReference>
<keyword evidence="6 19" id="KW-0812">Transmembrane</keyword>
<dbReference type="SUPFAM" id="SSF49899">
    <property type="entry name" value="Concanavalin A-like lectins/glucanases"/>
    <property type="match status" value="1"/>
</dbReference>
<dbReference type="Proteomes" id="UP000001554">
    <property type="component" value="Chromosome 1"/>
</dbReference>
<dbReference type="InterPro" id="IPR046338">
    <property type="entry name" value="GAIN_dom_sf"/>
</dbReference>
<organism evidence="25 26">
    <name type="scientific">Branchiostoma floridae</name>
    <name type="common">Florida lancelet</name>
    <name type="synonym">Amphioxus</name>
    <dbReference type="NCBI Taxonomy" id="7739"/>
    <lineage>
        <taxon>Eukaryota</taxon>
        <taxon>Metazoa</taxon>
        <taxon>Chordata</taxon>
        <taxon>Cephalochordata</taxon>
        <taxon>Leptocardii</taxon>
        <taxon>Amphioxiformes</taxon>
        <taxon>Branchiostomatidae</taxon>
        <taxon>Branchiostoma</taxon>
    </lineage>
</organism>
<keyword evidence="10 19" id="KW-1133">Transmembrane helix</keyword>
<keyword evidence="9" id="KW-0106">Calcium</keyword>
<evidence type="ECO:0000256" key="2">
    <source>
        <dbReference type="ARBA" id="ARBA00007343"/>
    </source>
</evidence>
<evidence type="ECO:0000259" key="23">
    <source>
        <dbReference type="PROSITE" id="PS50261"/>
    </source>
</evidence>
<dbReference type="GeneID" id="118411972"/>
<dbReference type="PRINTS" id="PR00895">
    <property type="entry name" value="PENTAXIN"/>
</dbReference>
<dbReference type="GO" id="GO:0005886">
    <property type="term" value="C:plasma membrane"/>
    <property type="evidence" value="ECO:0000318"/>
    <property type="project" value="GO_Central"/>
</dbReference>
<dbReference type="Gene3D" id="2.60.120.200">
    <property type="match status" value="1"/>
</dbReference>
<keyword evidence="14" id="KW-0675">Receptor</keyword>
<feature type="transmembrane region" description="Helical" evidence="19">
    <location>
        <begin position="676"/>
        <end position="695"/>
    </location>
</feature>
<dbReference type="Gene3D" id="2.60.220.50">
    <property type="match status" value="1"/>
</dbReference>
<feature type="transmembrane region" description="Helical" evidence="19">
    <location>
        <begin position="707"/>
        <end position="733"/>
    </location>
</feature>
<evidence type="ECO:0000256" key="16">
    <source>
        <dbReference type="ARBA" id="ARBA00023224"/>
    </source>
</evidence>
<keyword evidence="11" id="KW-0297">G-protein coupled receptor</keyword>
<dbReference type="PANTHER" id="PTHR12011">
    <property type="entry name" value="ADHESION G-PROTEIN COUPLED RECEPTOR"/>
    <property type="match status" value="1"/>
</dbReference>
<dbReference type="GO" id="GO:0004930">
    <property type="term" value="F:G protein-coupled receptor activity"/>
    <property type="evidence" value="ECO:0000318"/>
    <property type="project" value="GO_Central"/>
</dbReference>
<evidence type="ECO:0000256" key="5">
    <source>
        <dbReference type="ARBA" id="ARBA00022553"/>
    </source>
</evidence>
<dbReference type="PANTHER" id="PTHR12011:SF471">
    <property type="entry name" value="G-PROTEIN COUPLED RECEPTORS FAMILY 2 PROFILE 2 DOMAIN-CONTAINING PROTEIN"/>
    <property type="match status" value="1"/>
</dbReference>
<dbReference type="InterPro" id="IPR001759">
    <property type="entry name" value="PTX_dom"/>
</dbReference>
<dbReference type="Gene3D" id="4.10.1240.10">
    <property type="entry name" value="GPCR, family 2, extracellular hormone receptor domain"/>
    <property type="match status" value="1"/>
</dbReference>
<dbReference type="KEGG" id="bfo:118411972"/>
<evidence type="ECO:0000256" key="15">
    <source>
        <dbReference type="ARBA" id="ARBA00023180"/>
    </source>
</evidence>
<keyword evidence="8" id="KW-0677">Repeat</keyword>
<evidence type="ECO:0000256" key="8">
    <source>
        <dbReference type="ARBA" id="ARBA00022737"/>
    </source>
</evidence>
<dbReference type="Gene3D" id="1.20.1070.10">
    <property type="entry name" value="Rhodopsin 7-helix transmembrane proteins"/>
    <property type="match status" value="1"/>
</dbReference>
<evidence type="ECO:0000256" key="1">
    <source>
        <dbReference type="ARBA" id="ARBA00004651"/>
    </source>
</evidence>
<feature type="transmembrane region" description="Helical" evidence="19">
    <location>
        <begin position="639"/>
        <end position="664"/>
    </location>
</feature>
<dbReference type="InterPro" id="IPR048072">
    <property type="entry name" value="7tmB2_latrophilin-like"/>
</dbReference>
<dbReference type="Pfam" id="PF16489">
    <property type="entry name" value="GAIN"/>
    <property type="match status" value="1"/>
</dbReference>
<feature type="domain" description="GAIN-B" evidence="21">
    <location>
        <begin position="462"/>
        <end position="636"/>
    </location>
</feature>
<evidence type="ECO:0000256" key="11">
    <source>
        <dbReference type="ARBA" id="ARBA00023040"/>
    </source>
</evidence>
<dbReference type="Pfam" id="PF01825">
    <property type="entry name" value="GPS"/>
    <property type="match status" value="1"/>
</dbReference>
<keyword evidence="16" id="KW-0807">Transducer</keyword>
<dbReference type="SMART" id="SM00008">
    <property type="entry name" value="HormR"/>
    <property type="match status" value="1"/>
</dbReference>
<dbReference type="FunFam" id="2.60.120.200:FF:000012">
    <property type="entry name" value="neuronal pentraxin receptor"/>
    <property type="match status" value="1"/>
</dbReference>
<dbReference type="OrthoDB" id="1100386at2759"/>
<evidence type="ECO:0000256" key="19">
    <source>
        <dbReference type="SAM" id="Phobius"/>
    </source>
</evidence>
<evidence type="ECO:0000256" key="3">
    <source>
        <dbReference type="ARBA" id="ARBA00022475"/>
    </source>
</evidence>
<dbReference type="InterPro" id="IPR001879">
    <property type="entry name" value="GPCR_2_extracellular_dom"/>
</dbReference>
<keyword evidence="25" id="KW-1185">Reference proteome</keyword>
<feature type="region of interest" description="Disordered" evidence="18">
    <location>
        <begin position="924"/>
        <end position="970"/>
    </location>
</feature>
<name>A0A9J7MKC6_BRAFL</name>